<reference evidence="3 4" key="1">
    <citation type="journal article" date="2005" name="Science">
        <title>The genome of the basidiomycetous yeast and human pathogen Cryptococcus neoformans.</title>
        <authorList>
            <person name="Loftus B.J."/>
            <person name="Fung E."/>
            <person name="Roncaglia P."/>
            <person name="Rowley D."/>
            <person name="Amedeo P."/>
            <person name="Bruno D."/>
            <person name="Vamathevan J."/>
            <person name="Miranda M."/>
            <person name="Anderson I.J."/>
            <person name="Fraser J.A."/>
            <person name="Allen J.E."/>
            <person name="Bosdet I.E."/>
            <person name="Brent M.R."/>
            <person name="Chiu R."/>
            <person name="Doering T.L."/>
            <person name="Donlin M.J."/>
            <person name="D'Souza C.A."/>
            <person name="Fox D.S."/>
            <person name="Grinberg V."/>
            <person name="Fu J."/>
            <person name="Fukushima M."/>
            <person name="Haas B.J."/>
            <person name="Huang J.C."/>
            <person name="Janbon G."/>
            <person name="Jones S.J."/>
            <person name="Koo H.L."/>
            <person name="Krzywinski M.I."/>
            <person name="Kwon-Chung J.K."/>
            <person name="Lengeler K.B."/>
            <person name="Maiti R."/>
            <person name="Marra M.A."/>
            <person name="Marra R.E."/>
            <person name="Mathewson C.A."/>
            <person name="Mitchell T.G."/>
            <person name="Pertea M."/>
            <person name="Riggs F.R."/>
            <person name="Salzberg S.L."/>
            <person name="Schein J.E."/>
            <person name="Shvartsbeyn A."/>
            <person name="Shin H."/>
            <person name="Shumway M."/>
            <person name="Specht C.A."/>
            <person name="Suh B.B."/>
            <person name="Tenney A."/>
            <person name="Utterback T.R."/>
            <person name="Wickes B.L."/>
            <person name="Wortman J.R."/>
            <person name="Wye N.H."/>
            <person name="Kronstad J.W."/>
            <person name="Lodge J.K."/>
            <person name="Heitman J."/>
            <person name="Davis R.W."/>
            <person name="Fraser C.M."/>
            <person name="Hyman R.W."/>
        </authorList>
    </citation>
    <scope>NUCLEOTIDE SEQUENCE [LARGE SCALE GENOMIC DNA]</scope>
    <source>
        <strain evidence="4">JEC21 / ATCC MYA-565</strain>
    </source>
</reference>
<dbReference type="KEGG" id="cne:CNA06830"/>
<feature type="compositionally biased region" description="Polar residues" evidence="2">
    <location>
        <begin position="534"/>
        <end position="554"/>
    </location>
</feature>
<feature type="region of interest" description="Disordered" evidence="2">
    <location>
        <begin position="446"/>
        <end position="494"/>
    </location>
</feature>
<dbReference type="EMBL" id="AE017341">
    <property type="protein sequence ID" value="AAW41402.2"/>
    <property type="molecule type" value="Genomic_DNA"/>
</dbReference>
<feature type="coiled-coil region" evidence="1">
    <location>
        <begin position="910"/>
        <end position="937"/>
    </location>
</feature>
<gene>
    <name evidence="3" type="ordered locus">CNA06830</name>
</gene>
<evidence type="ECO:0000313" key="4">
    <source>
        <dbReference type="Proteomes" id="UP000002149"/>
    </source>
</evidence>
<dbReference type="VEuPathDB" id="FungiDB:CNA06830"/>
<feature type="region of interest" description="Disordered" evidence="2">
    <location>
        <begin position="1128"/>
        <end position="1147"/>
    </location>
</feature>
<evidence type="ECO:0000256" key="2">
    <source>
        <dbReference type="SAM" id="MobiDB-lite"/>
    </source>
</evidence>
<dbReference type="PaxDb" id="214684-Q5KND9"/>
<feature type="region of interest" description="Disordered" evidence="2">
    <location>
        <begin position="1"/>
        <end position="111"/>
    </location>
</feature>
<protein>
    <submittedName>
        <fullName evidence="3">Uncharacterized protein</fullName>
    </submittedName>
</protein>
<feature type="compositionally biased region" description="Low complexity" evidence="2">
    <location>
        <begin position="583"/>
        <end position="598"/>
    </location>
</feature>
<feature type="compositionally biased region" description="Polar residues" evidence="2">
    <location>
        <begin position="1181"/>
        <end position="1194"/>
    </location>
</feature>
<feature type="compositionally biased region" description="Pro residues" evidence="2">
    <location>
        <begin position="29"/>
        <end position="42"/>
    </location>
</feature>
<feature type="region of interest" description="Disordered" evidence="2">
    <location>
        <begin position="309"/>
        <end position="390"/>
    </location>
</feature>
<dbReference type="PANTHER" id="PTHR33472">
    <property type="entry name" value="OS01G0106600 PROTEIN"/>
    <property type="match status" value="1"/>
</dbReference>
<feature type="compositionally biased region" description="Low complexity" evidence="2">
    <location>
        <begin position="660"/>
        <end position="674"/>
    </location>
</feature>
<feature type="compositionally biased region" description="Basic and acidic residues" evidence="2">
    <location>
        <begin position="446"/>
        <end position="474"/>
    </location>
</feature>
<dbReference type="RefSeq" id="XP_024512083.1">
    <property type="nucleotide sequence ID" value="XM_024656359.1"/>
</dbReference>
<proteinExistence type="predicted"/>
<feature type="compositionally biased region" description="Polar residues" evidence="2">
    <location>
        <begin position="1285"/>
        <end position="1305"/>
    </location>
</feature>
<keyword evidence="4" id="KW-1185">Reference proteome</keyword>
<dbReference type="Proteomes" id="UP000002149">
    <property type="component" value="Chromosome 1"/>
</dbReference>
<feature type="coiled-coil region" evidence="1">
    <location>
        <begin position="258"/>
        <end position="304"/>
    </location>
</feature>
<feature type="coiled-coil region" evidence="1">
    <location>
        <begin position="965"/>
        <end position="1020"/>
    </location>
</feature>
<name>Q5KND9_CRYD1</name>
<feature type="region of interest" description="Disordered" evidence="2">
    <location>
        <begin position="568"/>
        <end position="600"/>
    </location>
</feature>
<feature type="compositionally biased region" description="Polar residues" evidence="2">
    <location>
        <begin position="51"/>
        <end position="77"/>
    </location>
</feature>
<feature type="compositionally biased region" description="Polar residues" evidence="2">
    <location>
        <begin position="89"/>
        <end position="111"/>
    </location>
</feature>
<dbReference type="InParanoid" id="Q5KND9"/>
<evidence type="ECO:0000256" key="1">
    <source>
        <dbReference type="SAM" id="Coils"/>
    </source>
</evidence>
<feature type="region of interest" description="Disordered" evidence="2">
    <location>
        <begin position="509"/>
        <end position="554"/>
    </location>
</feature>
<feature type="region of interest" description="Disordered" evidence="2">
    <location>
        <begin position="655"/>
        <end position="674"/>
    </location>
</feature>
<accession>Q5KND9</accession>
<accession>Q55Z23</accession>
<dbReference type="GeneID" id="3253905"/>
<feature type="compositionally biased region" description="Low complexity" evidence="2">
    <location>
        <begin position="509"/>
        <end position="533"/>
    </location>
</feature>
<feature type="compositionally biased region" description="Polar residues" evidence="2">
    <location>
        <begin position="1224"/>
        <end position="1240"/>
    </location>
</feature>
<dbReference type="HOGENOM" id="CLU_278724_0_0_1"/>
<feature type="compositionally biased region" description="Polar residues" evidence="2">
    <location>
        <begin position="568"/>
        <end position="582"/>
    </location>
</feature>
<feature type="region of interest" description="Disordered" evidence="2">
    <location>
        <begin position="1161"/>
        <end position="1305"/>
    </location>
</feature>
<dbReference type="OrthoDB" id="2574807at2759"/>
<feature type="compositionally biased region" description="Polar residues" evidence="2">
    <location>
        <begin position="477"/>
        <end position="491"/>
    </location>
</feature>
<evidence type="ECO:0000313" key="3">
    <source>
        <dbReference type="EMBL" id="AAW41402.2"/>
    </source>
</evidence>
<organism evidence="3 4">
    <name type="scientific">Cryptococcus deneoformans (strain JEC21 / ATCC MYA-565)</name>
    <name type="common">Cryptococcus neoformans var. neoformans serotype D</name>
    <dbReference type="NCBI Taxonomy" id="214684"/>
    <lineage>
        <taxon>Eukaryota</taxon>
        <taxon>Fungi</taxon>
        <taxon>Dikarya</taxon>
        <taxon>Basidiomycota</taxon>
        <taxon>Agaricomycotina</taxon>
        <taxon>Tremellomycetes</taxon>
        <taxon>Tremellales</taxon>
        <taxon>Cryptococcaceae</taxon>
        <taxon>Cryptococcus</taxon>
        <taxon>Cryptococcus neoformans species complex</taxon>
    </lineage>
</organism>
<dbReference type="PANTHER" id="PTHR33472:SF28">
    <property type="entry name" value="BROMO AND FHA DOMAIN-CONTAINING PROTEIN DDB_G0267958"/>
    <property type="match status" value="1"/>
</dbReference>
<keyword evidence="1" id="KW-0175">Coiled coil</keyword>
<feature type="compositionally biased region" description="Polar residues" evidence="2">
    <location>
        <begin position="359"/>
        <end position="368"/>
    </location>
</feature>
<sequence length="1305" mass="143590">MSRPPVGRRREESASSFYNGRRRRGPNYGAPPPTATLPPRPSSIPQRPDESTSNSSMARAASQHQRSIPSNRSVTPTNPQPLAEVSKSRPWTSNQANASSSVRSSLPSQAQEATKALETTFASAVDLPARKRQRISEMAVEKGEVDQDINIAAAYCSFFQALDNWLEMILKQKQARQQFDFHSKFEQAVPTHPKFIAIVEAFKEANLKVEKAQAAALEAGEEIARLTFKKLAVKPIVEVQRIREIQEVPVEVSSGPSVDAAKVAAEKEKEERREGELEQLKVKISGLEGNKNALQDLVERLKMLESWRGQEEDRKAVAASATPPGRGNSAISSEKPGLNAVSDAHAPIPVNKPPATAVTDVQSASGPQLSDAVEPSTAPVPSSSRPPAEASVEFSRKAKLNAFISEIQRRIAAVEVTQAEISECFDDITNTLAMEREDRLIRQGLREKRKRDAERAEESYVDGDQDKSRLKVKEGSNAVSQGVSGQSNEDFSTLPAGMASAKSVMAINPSQAPVSSTSSQPASSAPVQSQSQTLPHSQPVSHNPNQPQKVSMSHVQTVPMTQLPTLAAPSQPSISVQPALTESISRSTATPRRPSSVPLTSFIASPTTASANVLTTTSTRALVQGSPTVLSAFSPYPPPPAIPQPPQLVAKTHNAESNMPSVSPSTPTASPTRYPSAERVVPMFNDLIRFYTSLRFNLTATQMSIAELVQGFVRITQEVQSLHNKTSPHHDAVEALATKIREHGTKIEDLQNLHSKFGHELHELTGIFEDFRLRFNNNFSLAESFSSSFSTSIGSYNAEIAELKDAMHQVSTLCRDRHAPQIAELQKEYQNSQQLILGVTNYAFQLNAAVVDRTKKIQELPPEISVTLTRIVHDLASVSASCGALHRQLTSHEETTRKMDDLWDVVERAKQQWERRANLQEVELNGLRNSVEEIRAKADEPLVNVHLSPESGKSVSRRFVNEDRFNRLENLVSRLQENMKRRDEERDQLITELSARDAKLTILQQELMEMKLKMEENREVGEKVNREMVMAYVGAAKEELADKTKEDIKQVVDIAIENYDSRVKELTNDSASWDDKLIMSIQLAKQEMRQEVPKIVSREISLLKEVRKEGKKKASYLMMATGSKLQAEQYDDQYTPEGSPTRGQFTVGDDSSVEIVLAELNSGATHNSPKPTTPPLPASDLNMQSVDPSSQQRSIPMLRTESRPPTPQYPPDTQVDEIGALQDQAASMQEHGPQSPQIDNVTAIALSRPRTPSVSPPAELPSATVVQYTKAADRTSQLLHHESPARTSSGQVPPAQSQVSPRNLQ</sequence>